<dbReference type="AlphaFoldDB" id="A0A376BW71"/>
<name>A0A376BW71_9NEIS</name>
<reference evidence="1 2" key="1">
    <citation type="submission" date="2018-06" db="EMBL/GenBank/DDBJ databases">
        <authorList>
            <consortium name="Pathogen Informatics"/>
            <person name="Doyle S."/>
        </authorList>
    </citation>
    <scope>NUCLEOTIDE SEQUENCE [LARGE SCALE GENOMIC DNA]</scope>
    <source>
        <strain evidence="1 2">NCTC10283</strain>
    </source>
</reference>
<dbReference type="RefSeq" id="WP_034294719.1">
    <property type="nucleotide sequence ID" value="NZ_CP091519.2"/>
</dbReference>
<accession>A0A376BW71</accession>
<proteinExistence type="predicted"/>
<dbReference type="STRING" id="1120980.GCA_000745955_02121"/>
<protein>
    <submittedName>
        <fullName evidence="1">Uncharacterized protein</fullName>
    </submittedName>
</protein>
<evidence type="ECO:0000313" key="1">
    <source>
        <dbReference type="EMBL" id="SSY81048.1"/>
    </source>
</evidence>
<dbReference type="OrthoDB" id="8612782at2"/>
<evidence type="ECO:0000313" key="2">
    <source>
        <dbReference type="Proteomes" id="UP000254209"/>
    </source>
</evidence>
<sequence length="652" mass="74226">MADLSGALVRFELSQLTKISGSLNAVAVSQTIPISGAMVGVSVNQAARMPRTAFRLGLGQALPRKRRFLGSETIGISGDYDVQMVVNGLTFDMCELTDKIVITHGENEAYTCQFVIQKPINPRSLDGVEVDLYQWYGRKMTVNVVHSGGTLRIYHGTITSAQPEFATGKIYLSATDYRQRLIDTLPAQTVRAIGYTSKSAHGEFLKLSDELGRRMETIPASFEFDVYGRGYVNWWLPENPTHTMDNCMIYYRQPTARLAQVGEVVNRVNVELTAQTQRLLQRVLQYNYQVGIDVCNYTRYGQLPDLEEFNQAVSQTGWALWGFDFERVKPSGVYSCPQGRLMHRRDSVSATANSNGAYDRISRVRNLDVVSGRFEMVRRWVQNIGYRYDLTFENAASIARYGVFSDALSYNVPSRENELDGWTADFSPHRDGVKYQIDVMDRLIAPFHTKPHFQKTAFTLAENGDWYADFNQDVDELNKTLEVAYHTARTKIWASHRQNTIDLQVKFMPHLSLKHSHRIDFKHIQTVAKVAHFSHEIDLKNGLSSTSIQYRFFQNGAHDTRFRLPELEQPEFSFPRYSKNLQLGRTELPRGTEVNDGHFGVIYRQATARLYDAIGMRIYAPEIEPASTDSVEFTQAQTHEIGIPNQTTLFKF</sequence>
<organism evidence="1 2">
    <name type="scientific">Alysiella crassa</name>
    <dbReference type="NCBI Taxonomy" id="153491"/>
    <lineage>
        <taxon>Bacteria</taxon>
        <taxon>Pseudomonadati</taxon>
        <taxon>Pseudomonadota</taxon>
        <taxon>Betaproteobacteria</taxon>
        <taxon>Neisseriales</taxon>
        <taxon>Neisseriaceae</taxon>
        <taxon>Alysiella</taxon>
    </lineage>
</organism>
<gene>
    <name evidence="1" type="ORF">NCTC10283_02613</name>
</gene>
<dbReference type="EMBL" id="UFSO01000003">
    <property type="protein sequence ID" value="SSY81048.1"/>
    <property type="molecule type" value="Genomic_DNA"/>
</dbReference>
<keyword evidence="2" id="KW-1185">Reference proteome</keyword>
<dbReference type="Proteomes" id="UP000254209">
    <property type="component" value="Unassembled WGS sequence"/>
</dbReference>